<protein>
    <submittedName>
        <fullName evidence="6">Energy transducer TonB</fullName>
    </submittedName>
</protein>
<comment type="subcellular location">
    <subcellularLocation>
        <location evidence="1">Membrane</location>
        <topology evidence="1">Single-pass membrane protein</topology>
    </subcellularLocation>
</comment>
<dbReference type="Proteomes" id="UP000298234">
    <property type="component" value="Unassembled WGS sequence"/>
</dbReference>
<dbReference type="AlphaFoldDB" id="A0AAX2RVS2"/>
<keyword evidence="2" id="KW-0812">Transmembrane</keyword>
<dbReference type="Pfam" id="PF03544">
    <property type="entry name" value="TonB_C"/>
    <property type="match status" value="1"/>
</dbReference>
<dbReference type="NCBIfam" id="TIGR01352">
    <property type="entry name" value="tonB_Cterm"/>
    <property type="match status" value="1"/>
</dbReference>
<feature type="domain" description="TonB C-terminal" evidence="5">
    <location>
        <begin position="1"/>
        <end position="83"/>
    </location>
</feature>
<evidence type="ECO:0000313" key="7">
    <source>
        <dbReference type="Proteomes" id="UP000298234"/>
    </source>
</evidence>
<dbReference type="Gene3D" id="3.30.1150.10">
    <property type="match status" value="1"/>
</dbReference>
<sequence>MSLMDRLLSRGVPNTSSRRQVTVRVWLDEQGRVRDLKVRRSCGDSALDEKALHAIAVMRFPAGHLGSGGKSAKRWHDLNYPVD</sequence>
<dbReference type="InterPro" id="IPR037682">
    <property type="entry name" value="TonB_C"/>
</dbReference>
<name>A0AAX2RVS2_BURCE</name>
<keyword evidence="4" id="KW-0472">Membrane</keyword>
<dbReference type="PROSITE" id="PS52015">
    <property type="entry name" value="TONB_CTD"/>
    <property type="match status" value="1"/>
</dbReference>
<reference evidence="6 7" key="1">
    <citation type="submission" date="2019-03" db="EMBL/GenBank/DDBJ databases">
        <title>Burkholderia cepacia outbreak.</title>
        <authorList>
            <person name="Farzana R."/>
            <person name="Walsh T.R."/>
        </authorList>
    </citation>
    <scope>NUCLEOTIDE SEQUENCE [LARGE SCALE GENOMIC DNA]</scope>
    <source>
        <strain evidence="7">d13</strain>
    </source>
</reference>
<organism evidence="6 7">
    <name type="scientific">Burkholderia cepacia</name>
    <name type="common">Pseudomonas cepacia</name>
    <dbReference type="NCBI Taxonomy" id="292"/>
    <lineage>
        <taxon>Bacteria</taxon>
        <taxon>Pseudomonadati</taxon>
        <taxon>Pseudomonadota</taxon>
        <taxon>Betaproteobacteria</taxon>
        <taxon>Burkholderiales</taxon>
        <taxon>Burkholderiaceae</taxon>
        <taxon>Burkholderia</taxon>
        <taxon>Burkholderia cepacia complex</taxon>
    </lineage>
</organism>
<evidence type="ECO:0000256" key="4">
    <source>
        <dbReference type="ARBA" id="ARBA00023136"/>
    </source>
</evidence>
<evidence type="ECO:0000256" key="1">
    <source>
        <dbReference type="ARBA" id="ARBA00004167"/>
    </source>
</evidence>
<comment type="caution">
    <text evidence="6">The sequence shown here is derived from an EMBL/GenBank/DDBJ whole genome shotgun (WGS) entry which is preliminary data.</text>
</comment>
<gene>
    <name evidence="6" type="ORF">E3D37_07335</name>
</gene>
<dbReference type="InterPro" id="IPR006260">
    <property type="entry name" value="TonB/TolA_C"/>
</dbReference>
<evidence type="ECO:0000259" key="5">
    <source>
        <dbReference type="PROSITE" id="PS52015"/>
    </source>
</evidence>
<dbReference type="GO" id="GO:0016020">
    <property type="term" value="C:membrane"/>
    <property type="evidence" value="ECO:0007669"/>
    <property type="project" value="UniProtKB-SubCell"/>
</dbReference>
<accession>A0AAX2RVS2</accession>
<evidence type="ECO:0000256" key="2">
    <source>
        <dbReference type="ARBA" id="ARBA00022692"/>
    </source>
</evidence>
<evidence type="ECO:0000313" key="6">
    <source>
        <dbReference type="EMBL" id="TEU51890.1"/>
    </source>
</evidence>
<dbReference type="EMBL" id="SNSQ01000006">
    <property type="protein sequence ID" value="TEU51890.1"/>
    <property type="molecule type" value="Genomic_DNA"/>
</dbReference>
<evidence type="ECO:0000256" key="3">
    <source>
        <dbReference type="ARBA" id="ARBA00022989"/>
    </source>
</evidence>
<proteinExistence type="predicted"/>
<keyword evidence="3" id="KW-1133">Transmembrane helix</keyword>
<dbReference type="SUPFAM" id="SSF74653">
    <property type="entry name" value="TolA/TonB C-terminal domain"/>
    <property type="match status" value="1"/>
</dbReference>
<dbReference type="GO" id="GO:0055085">
    <property type="term" value="P:transmembrane transport"/>
    <property type="evidence" value="ECO:0007669"/>
    <property type="project" value="InterPro"/>
</dbReference>